<evidence type="ECO:0000313" key="1">
    <source>
        <dbReference type="EMBL" id="KST62269.1"/>
    </source>
</evidence>
<proteinExistence type="predicted"/>
<dbReference type="AlphaFoldDB" id="A0A0V7ZIN0"/>
<protein>
    <submittedName>
        <fullName evidence="2">Uncharacterized protein</fullName>
    </submittedName>
</protein>
<evidence type="ECO:0000313" key="2">
    <source>
        <dbReference type="EMBL" id="KST64134.1"/>
    </source>
</evidence>
<dbReference type="Proteomes" id="UP000053372">
    <property type="component" value="Unassembled WGS sequence"/>
</dbReference>
<name>A0A0V7ZIN0_9CYAN</name>
<accession>A0A0V7ZIN0</accession>
<dbReference type="OrthoDB" id="466434at2"/>
<gene>
    <name evidence="1" type="ORF">BC008_08845</name>
    <name evidence="2" type="ORF">BC008_15940</name>
</gene>
<dbReference type="RefSeq" id="WP_027842536.1">
    <property type="nucleotide sequence ID" value="NZ_LMTZ01000128.1"/>
</dbReference>
<evidence type="ECO:0000313" key="3">
    <source>
        <dbReference type="Proteomes" id="UP000053372"/>
    </source>
</evidence>
<reference evidence="2 3" key="1">
    <citation type="journal article" date="2015" name="Genome Announc.">
        <title>Draft Genome of the Euendolithic (true boring) Cyanobacterium Mastigocoleus testarum strain BC008.</title>
        <authorList>
            <person name="Guida B.S."/>
            <person name="Garcia-Pichel F."/>
        </authorList>
    </citation>
    <scope>NUCLEOTIDE SEQUENCE [LARGE SCALE GENOMIC DNA]</scope>
    <source>
        <strain evidence="2 3">BC008</strain>
    </source>
</reference>
<dbReference type="EMBL" id="LMTZ01000160">
    <property type="protein sequence ID" value="KST62269.1"/>
    <property type="molecule type" value="Genomic_DNA"/>
</dbReference>
<comment type="caution">
    <text evidence="2">The sequence shown here is derived from an EMBL/GenBank/DDBJ whole genome shotgun (WGS) entry which is preliminary data.</text>
</comment>
<keyword evidence="3" id="KW-1185">Reference proteome</keyword>
<sequence>MTKHTQAQLTRTVDINQPTALKQRTFNQMEYYMGAKLIEIGVDPKSAVYRWSVERKSNQQIWTIKAYWGESKENLSNQPLTGTNLIDCAKANAEHGIKMTAELCGYGEDISSFEEALKLAGNKMGLEIETLSDLIAYSQNLRVRDGIDVAPDTSSSL</sequence>
<organism evidence="2 3">
    <name type="scientific">Mastigocoleus testarum BC008</name>
    <dbReference type="NCBI Taxonomy" id="371196"/>
    <lineage>
        <taxon>Bacteria</taxon>
        <taxon>Bacillati</taxon>
        <taxon>Cyanobacteriota</taxon>
        <taxon>Cyanophyceae</taxon>
        <taxon>Nostocales</taxon>
        <taxon>Hapalosiphonaceae</taxon>
        <taxon>Mastigocoleus</taxon>
    </lineage>
</organism>
<dbReference type="EMBL" id="LMTZ01000128">
    <property type="protein sequence ID" value="KST64134.1"/>
    <property type="molecule type" value="Genomic_DNA"/>
</dbReference>